<feature type="domain" description="Chitin-binding type-3" evidence="6">
    <location>
        <begin position="131"/>
        <end position="176"/>
    </location>
</feature>
<dbReference type="EMBL" id="CP106753">
    <property type="protein sequence ID" value="UXY14495.1"/>
    <property type="molecule type" value="Genomic_DNA"/>
</dbReference>
<dbReference type="Pfam" id="PF02839">
    <property type="entry name" value="CBM_5_12"/>
    <property type="match status" value="2"/>
</dbReference>
<dbReference type="InterPro" id="IPR036573">
    <property type="entry name" value="CBM_sf_5/12"/>
</dbReference>
<dbReference type="CDD" id="cd12215">
    <property type="entry name" value="ChiC_BD"/>
    <property type="match status" value="1"/>
</dbReference>
<feature type="region of interest" description="Disordered" evidence="4">
    <location>
        <begin position="180"/>
        <end position="219"/>
    </location>
</feature>
<evidence type="ECO:0000256" key="3">
    <source>
        <dbReference type="RuleBase" id="RU361153"/>
    </source>
</evidence>
<protein>
    <submittedName>
        <fullName evidence="7">Cellulase family glycosylhydrolase</fullName>
    </submittedName>
</protein>
<dbReference type="InterPro" id="IPR018087">
    <property type="entry name" value="Glyco_hydro_5_CS"/>
</dbReference>
<dbReference type="Pfam" id="PF00150">
    <property type="entry name" value="Cellulase"/>
    <property type="match status" value="1"/>
</dbReference>
<dbReference type="RefSeq" id="WP_263123795.1">
    <property type="nucleotide sequence ID" value="NZ_CP106753.1"/>
</dbReference>
<dbReference type="PANTHER" id="PTHR34142">
    <property type="entry name" value="ENDO-BETA-1,4-GLUCANASE A"/>
    <property type="match status" value="1"/>
</dbReference>
<dbReference type="SUPFAM" id="SSF51445">
    <property type="entry name" value="(Trans)glycosidases"/>
    <property type="match status" value="1"/>
</dbReference>
<keyword evidence="1 3" id="KW-0378">Hydrolase</keyword>
<reference evidence="7" key="1">
    <citation type="submission" date="2022-10" db="EMBL/GenBank/DDBJ databases">
        <title>Chitiniphilus purpureus sp. nov., a novel chitin-degrading bacterium isolated from crawfish pond sediment.</title>
        <authorList>
            <person name="Li K."/>
        </authorList>
    </citation>
    <scope>NUCLEOTIDE SEQUENCE</scope>
    <source>
        <strain evidence="7">CD1</strain>
    </source>
</reference>
<sequence length="523" mass="56105">MSQKSSGTTGAARRLAALLAVVGTLVTAPFALAAPAWQEGARYDAGAVVSYNGRDYRALVAHTAFVGANWNPAATPTLWQDAGTATAPTPVATPTPAPGPTPTPTPAPGTSPTPNPTPAPPTPTAAPSVCYATWSATGVYSGGQRVTHNGSNYEARWWTQGDNPAQSGSWGVWKQLGQCGSAPTPTPVPTPTPAVTPTPTPTPTPTAVPTPQPGGSPVARHGQLKVCANNLNLCNEHGEAIQLRGMSSHGLQWYGWGTCLTDASLDTLATDWQADILRISLYVQEGGYESDPAGFTAQVERLIDEATRRGLYALVDWHQLEPGDPNANLALARTFFSRIAQKYGQQKNILYDVANEPNKVPWQRIREYGEQIIPVIRAADPDALVLIGTHGWSSFGVSDGGSVDDILNDPLRLPNIMYTFHFYAASHGAPYLAALKRAAERLPVFVTEWGSQTFSGDGENDFAMTQQYLDYMNARKISWTNWNYSDDWRSGAVWKTGTCASGNWGTTNLKPAGEFVRNAIRTR</sequence>
<dbReference type="SUPFAM" id="SSF51055">
    <property type="entry name" value="Carbohydrate binding domain"/>
    <property type="match status" value="2"/>
</dbReference>
<dbReference type="Gene3D" id="2.10.10.20">
    <property type="entry name" value="Carbohydrate-binding module superfamily 5/12"/>
    <property type="match status" value="2"/>
</dbReference>
<evidence type="ECO:0000256" key="5">
    <source>
        <dbReference type="SAM" id="SignalP"/>
    </source>
</evidence>
<keyword evidence="2 3" id="KW-0326">Glycosidase</keyword>
<dbReference type="PROSITE" id="PS00659">
    <property type="entry name" value="GLYCOSYL_HYDROL_F5"/>
    <property type="match status" value="1"/>
</dbReference>
<gene>
    <name evidence="7" type="ORF">N8I74_14380</name>
</gene>
<dbReference type="InterPro" id="IPR003610">
    <property type="entry name" value="CBM5/12"/>
</dbReference>
<evidence type="ECO:0000313" key="7">
    <source>
        <dbReference type="EMBL" id="UXY14495.1"/>
    </source>
</evidence>
<dbReference type="PRINTS" id="PR01217">
    <property type="entry name" value="PRICHEXTENSN"/>
</dbReference>
<dbReference type="CDD" id="cd12214">
    <property type="entry name" value="ChiA1_BD"/>
    <property type="match status" value="1"/>
</dbReference>
<evidence type="ECO:0000256" key="1">
    <source>
        <dbReference type="ARBA" id="ARBA00022801"/>
    </source>
</evidence>
<dbReference type="SMART" id="SM00495">
    <property type="entry name" value="ChtBD3"/>
    <property type="match status" value="2"/>
</dbReference>
<comment type="similarity">
    <text evidence="3">Belongs to the glycosyl hydrolase 5 (cellulase A) family.</text>
</comment>
<evidence type="ECO:0000259" key="6">
    <source>
        <dbReference type="SMART" id="SM00495"/>
    </source>
</evidence>
<dbReference type="InterPro" id="IPR017853">
    <property type="entry name" value="GH"/>
</dbReference>
<dbReference type="PANTHER" id="PTHR34142:SF1">
    <property type="entry name" value="GLYCOSIDE HYDROLASE FAMILY 5 DOMAIN-CONTAINING PROTEIN"/>
    <property type="match status" value="1"/>
</dbReference>
<keyword evidence="5" id="KW-0732">Signal</keyword>
<evidence type="ECO:0000256" key="4">
    <source>
        <dbReference type="SAM" id="MobiDB-lite"/>
    </source>
</evidence>
<feature type="domain" description="Chitin-binding type-3" evidence="6">
    <location>
        <begin position="34"/>
        <end position="82"/>
    </location>
</feature>
<name>A0ABY6DJH1_9NEIS</name>
<feature type="chain" id="PRO_5045111070" evidence="5">
    <location>
        <begin position="34"/>
        <end position="523"/>
    </location>
</feature>
<feature type="region of interest" description="Disordered" evidence="4">
    <location>
        <begin position="80"/>
        <end position="125"/>
    </location>
</feature>
<dbReference type="InterPro" id="IPR001547">
    <property type="entry name" value="Glyco_hydro_5"/>
</dbReference>
<keyword evidence="8" id="KW-1185">Reference proteome</keyword>
<dbReference type="Proteomes" id="UP001061302">
    <property type="component" value="Chromosome"/>
</dbReference>
<evidence type="ECO:0000256" key="2">
    <source>
        <dbReference type="ARBA" id="ARBA00023295"/>
    </source>
</evidence>
<dbReference type="Gene3D" id="3.20.20.80">
    <property type="entry name" value="Glycosidases"/>
    <property type="match status" value="1"/>
</dbReference>
<accession>A0ABY6DJH1</accession>
<feature type="compositionally biased region" description="Pro residues" evidence="4">
    <location>
        <begin position="91"/>
        <end position="124"/>
    </location>
</feature>
<feature type="compositionally biased region" description="Pro residues" evidence="4">
    <location>
        <begin position="184"/>
        <end position="214"/>
    </location>
</feature>
<evidence type="ECO:0000313" key="8">
    <source>
        <dbReference type="Proteomes" id="UP001061302"/>
    </source>
</evidence>
<proteinExistence type="inferred from homology"/>
<organism evidence="7 8">
    <name type="scientific">Chitiniphilus purpureus</name>
    <dbReference type="NCBI Taxonomy" id="2981137"/>
    <lineage>
        <taxon>Bacteria</taxon>
        <taxon>Pseudomonadati</taxon>
        <taxon>Pseudomonadota</taxon>
        <taxon>Betaproteobacteria</taxon>
        <taxon>Neisseriales</taxon>
        <taxon>Chitinibacteraceae</taxon>
        <taxon>Chitiniphilus</taxon>
    </lineage>
</organism>
<feature type="signal peptide" evidence="5">
    <location>
        <begin position="1"/>
        <end position="33"/>
    </location>
</feature>